<keyword evidence="3" id="KW-1185">Reference proteome</keyword>
<evidence type="ECO:0000256" key="1">
    <source>
        <dbReference type="SAM" id="Phobius"/>
    </source>
</evidence>
<evidence type="ECO:0000313" key="3">
    <source>
        <dbReference type="Proteomes" id="UP000827409"/>
    </source>
</evidence>
<keyword evidence="1" id="KW-0472">Membrane</keyword>
<dbReference type="RefSeq" id="YP_010360118.1">
    <property type="nucleotide sequence ID" value="NC_062780.1"/>
</dbReference>
<feature type="transmembrane region" description="Helical" evidence="1">
    <location>
        <begin position="76"/>
        <end position="94"/>
    </location>
</feature>
<organism evidence="2 3">
    <name type="scientific">uncultured phage cr13_1</name>
    <dbReference type="NCBI Taxonomy" id="2986396"/>
    <lineage>
        <taxon>Viruses</taxon>
        <taxon>Duplodnaviria</taxon>
        <taxon>Heunggongvirae</taxon>
        <taxon>Uroviricota</taxon>
        <taxon>Caudoviricetes</taxon>
        <taxon>Crassvirales</taxon>
        <taxon>Crevaviridae</taxon>
        <taxon>Doltivirinae</taxon>
        <taxon>Kingevirus</taxon>
        <taxon>Kingevirus communis</taxon>
    </lineage>
</organism>
<dbReference type="EMBL" id="MZ130490">
    <property type="protein sequence ID" value="QWM90546.1"/>
    <property type="molecule type" value="Genomic_DNA"/>
</dbReference>
<sequence>MPNLEDCIIQFEDSNPTLVRVENTSNNIGIGATPVLPYSKPEPEQARGAALSAIRPMTVTEYNSIHANDYKTEKNTGSIILIMIVATICLIKVIRAAKKNQIS</sequence>
<proteinExistence type="predicted"/>
<keyword evidence="1" id="KW-1133">Transmembrane helix</keyword>
<gene>
    <name evidence="2" type="primary">gp_26686</name>
</gene>
<evidence type="ECO:0000313" key="2">
    <source>
        <dbReference type="EMBL" id="QWM90546.1"/>
    </source>
</evidence>
<keyword evidence="1" id="KW-0812">Transmembrane</keyword>
<protein>
    <submittedName>
        <fullName evidence="2">Uncharacterized protein</fullName>
    </submittedName>
</protein>
<name>A0AAE7RW66_9CAUD</name>
<dbReference type="KEGG" id="vg:75690926"/>
<accession>A0AAE7RW66</accession>
<dbReference type="Proteomes" id="UP000827409">
    <property type="component" value="Segment"/>
</dbReference>
<dbReference type="GeneID" id="75690926"/>
<reference evidence="2 3" key="1">
    <citation type="submission" date="2021-04" db="EMBL/GenBank/DDBJ databases">
        <authorList>
            <person name="Shkoporov A.N."/>
            <person name="Stockdale S.R."/>
            <person name="Guerin E."/>
            <person name="Ross R.P."/>
            <person name="Hill C."/>
        </authorList>
    </citation>
    <scope>NUCLEOTIDE SEQUENCE [LARGE SCALE GENOMIC DNA]</scope>
    <source>
        <strain evidence="3">cr13_1</strain>
    </source>
</reference>